<evidence type="ECO:0000256" key="6">
    <source>
        <dbReference type="SAM" id="Coils"/>
    </source>
</evidence>
<dbReference type="InterPro" id="IPR001611">
    <property type="entry name" value="Leu-rich_rpt"/>
</dbReference>
<evidence type="ECO:0000256" key="1">
    <source>
        <dbReference type="ARBA" id="ARBA00022614"/>
    </source>
</evidence>
<evidence type="ECO:0008006" key="11">
    <source>
        <dbReference type="Google" id="ProtNLM"/>
    </source>
</evidence>
<feature type="domain" description="R13L1/DRL21-like LRR repeat region" evidence="8">
    <location>
        <begin position="329"/>
        <end position="457"/>
    </location>
</feature>
<dbReference type="InterPro" id="IPR038005">
    <property type="entry name" value="RX-like_CC"/>
</dbReference>
<dbReference type="PANTHER" id="PTHR36766:SF55">
    <property type="entry name" value="OS11G0492900 PROTEIN"/>
    <property type="match status" value="1"/>
</dbReference>
<accession>A0A978UJJ6</accession>
<feature type="domain" description="Disease resistance N-terminal" evidence="7">
    <location>
        <begin position="772"/>
        <end position="843"/>
    </location>
</feature>
<keyword evidence="6" id="KW-0175">Coiled coil</keyword>
<dbReference type="CDD" id="cd14798">
    <property type="entry name" value="RX-CC_like"/>
    <property type="match status" value="1"/>
</dbReference>
<dbReference type="AlphaFoldDB" id="A0A978UJJ6"/>
<dbReference type="Proteomes" id="UP000813462">
    <property type="component" value="Unassembled WGS sequence"/>
</dbReference>
<dbReference type="SUPFAM" id="SSF52058">
    <property type="entry name" value="L domain-like"/>
    <property type="match status" value="2"/>
</dbReference>
<dbReference type="InterPro" id="IPR032675">
    <property type="entry name" value="LRR_dom_sf"/>
</dbReference>
<dbReference type="Gene3D" id="1.20.5.4130">
    <property type="match status" value="2"/>
</dbReference>
<evidence type="ECO:0000313" key="10">
    <source>
        <dbReference type="Proteomes" id="UP000813462"/>
    </source>
</evidence>
<dbReference type="Pfam" id="PF00560">
    <property type="entry name" value="LRR_1"/>
    <property type="match status" value="1"/>
</dbReference>
<organism evidence="9 10">
    <name type="scientific">Ziziphus jujuba var. spinosa</name>
    <dbReference type="NCBI Taxonomy" id="714518"/>
    <lineage>
        <taxon>Eukaryota</taxon>
        <taxon>Viridiplantae</taxon>
        <taxon>Streptophyta</taxon>
        <taxon>Embryophyta</taxon>
        <taxon>Tracheophyta</taxon>
        <taxon>Spermatophyta</taxon>
        <taxon>Magnoliopsida</taxon>
        <taxon>eudicotyledons</taxon>
        <taxon>Gunneridae</taxon>
        <taxon>Pentapetalae</taxon>
        <taxon>rosids</taxon>
        <taxon>fabids</taxon>
        <taxon>Rosales</taxon>
        <taxon>Rhamnaceae</taxon>
        <taxon>Paliureae</taxon>
        <taxon>Ziziphus</taxon>
    </lineage>
</organism>
<comment type="caution">
    <text evidence="9">The sequence shown here is derived from an EMBL/GenBank/DDBJ whole genome shotgun (WGS) entry which is preliminary data.</text>
</comment>
<dbReference type="Pfam" id="PF25019">
    <property type="entry name" value="LRR_R13L1-DRL21"/>
    <property type="match status" value="2"/>
</dbReference>
<sequence>MAEALLTIMFENLNSLIQKGFGLLWGVNKEMEKLSSILSTIRAVLEDAEEKQLRNRAIKNWLQKLKDVSGELDDILDECSMEASLLEYKTQRFGSTQKVKASFLSCLNPKNTWFRFQIAKKMEDVSERLDDIAKEREKFHLREVVQDQRRVQVRNERDTGSIVDEKQDECTVTKSDFPDFFFTFCNGKSLRTLLLMEISSFMAQAKLPHRLYFPSLRAFDIEDAFILKLKSISSLISNSKHLRYLNLSRTNIRILPESICLLVNLQTLDVSGCYNLEKLPKHMSRLRGLRHFYIEGCHSLNHMPPNIGKLSCLRSLSRFIVDRRRGCDIDELGSLLKLGGSLRIEHLEKVKSPMEAKKANLVGKTNLQRLHLRWPDYLNEKGDQKMNHEKILDALEPPPTLKDLYISNFRGGHFPHWLNANLENLVSINFSYCRNCMELPTAMGKLPSLTSLCLSAMECLRYVDNESCDGRLFGGFFRLETLVIDCLRSLERLSRVERSDIFPRLSNLRIVGCPKLTSLHSLPSIEELYLWGCNETLLESVSNLHTLTLLKIFNNDDLASFPDGFLHNLTALKSLDISRFRKLQDLPSDMLIDLTALEEISISRCDMLECFPTAIFQGLISLKKIGIEKCRRLKSLSDSFEDLTALESLQIQGCPKLDTFPNGLNNLSSLQRLTLVDLAALPENLNHLPSLKDMEISGFRNLEKLPDWLGDLTSLESLSIVNCRHLEYLPKCFQHLTNLQSLKIENCPKLTERCKKEIGEDWHKIAHIPHLLTATLENIKSLIQKEFGLLWGVNWEMKKLSSILLAICVVFKDAKERQRRDRAIKHWLQMLKDVADELDDFLDGGSIET</sequence>
<dbReference type="InterPro" id="IPR056789">
    <property type="entry name" value="LRR_R13L1-DRL21"/>
</dbReference>
<evidence type="ECO:0000256" key="2">
    <source>
        <dbReference type="ARBA" id="ARBA00022737"/>
    </source>
</evidence>
<keyword evidence="5" id="KW-0067">ATP-binding</keyword>
<dbReference type="InterPro" id="IPR041118">
    <property type="entry name" value="Rx_N"/>
</dbReference>
<evidence type="ECO:0000256" key="3">
    <source>
        <dbReference type="ARBA" id="ARBA00022741"/>
    </source>
</evidence>
<evidence type="ECO:0000313" key="9">
    <source>
        <dbReference type="EMBL" id="KAH7514977.1"/>
    </source>
</evidence>
<evidence type="ECO:0000259" key="8">
    <source>
        <dbReference type="Pfam" id="PF25019"/>
    </source>
</evidence>
<dbReference type="PANTHER" id="PTHR36766">
    <property type="entry name" value="PLANT BROAD-SPECTRUM MILDEW RESISTANCE PROTEIN RPW8"/>
    <property type="match status" value="1"/>
</dbReference>
<feature type="coiled-coil region" evidence="6">
    <location>
        <begin position="31"/>
        <end position="78"/>
    </location>
</feature>
<dbReference type="GO" id="GO:0006952">
    <property type="term" value="P:defense response"/>
    <property type="evidence" value="ECO:0007669"/>
    <property type="project" value="UniProtKB-KW"/>
</dbReference>
<feature type="domain" description="Disease resistance N-terminal" evidence="7">
    <location>
        <begin position="6"/>
        <end position="87"/>
    </location>
</feature>
<keyword evidence="3" id="KW-0547">Nucleotide-binding</keyword>
<evidence type="ECO:0000256" key="5">
    <source>
        <dbReference type="ARBA" id="ARBA00022840"/>
    </source>
</evidence>
<name>A0A978UJJ6_ZIZJJ</name>
<evidence type="ECO:0000256" key="4">
    <source>
        <dbReference type="ARBA" id="ARBA00022821"/>
    </source>
</evidence>
<reference evidence="9" key="1">
    <citation type="journal article" date="2021" name="Front. Plant Sci.">
        <title>Chromosome-Scale Genome Assembly for Chinese Sour Jujube and Insights Into Its Genome Evolution and Domestication Signature.</title>
        <authorList>
            <person name="Shen L.-Y."/>
            <person name="Luo H."/>
            <person name="Wang X.-L."/>
            <person name="Wang X.-M."/>
            <person name="Qiu X.-J."/>
            <person name="Liu H."/>
            <person name="Zhou S.-S."/>
            <person name="Jia K.-H."/>
            <person name="Nie S."/>
            <person name="Bao Y.-T."/>
            <person name="Zhang R.-G."/>
            <person name="Yun Q.-Z."/>
            <person name="Chai Y.-H."/>
            <person name="Lu J.-Y."/>
            <person name="Li Y."/>
            <person name="Zhao S.-W."/>
            <person name="Mao J.-F."/>
            <person name="Jia S.-G."/>
            <person name="Mao Y.-M."/>
        </authorList>
    </citation>
    <scope>NUCLEOTIDE SEQUENCE</scope>
    <source>
        <strain evidence="9">AT0</strain>
        <tissue evidence="9">Leaf</tissue>
    </source>
</reference>
<evidence type="ECO:0000259" key="7">
    <source>
        <dbReference type="Pfam" id="PF18052"/>
    </source>
</evidence>
<dbReference type="Pfam" id="PF18052">
    <property type="entry name" value="Rx_N"/>
    <property type="match status" value="2"/>
</dbReference>
<keyword evidence="4" id="KW-0611">Plant defense</keyword>
<dbReference type="Gene3D" id="3.80.10.10">
    <property type="entry name" value="Ribonuclease Inhibitor"/>
    <property type="match status" value="4"/>
</dbReference>
<gene>
    <name evidence="9" type="ORF">FEM48_Zijuj11G0147500</name>
</gene>
<keyword evidence="1" id="KW-0433">Leucine-rich repeat</keyword>
<feature type="domain" description="R13L1/DRL21-like LRR repeat region" evidence="8">
    <location>
        <begin position="683"/>
        <end position="747"/>
    </location>
</feature>
<protein>
    <recommendedName>
        <fullName evidence="11">Rx N-terminal domain-containing protein</fullName>
    </recommendedName>
</protein>
<dbReference type="GO" id="GO:0005524">
    <property type="term" value="F:ATP binding"/>
    <property type="evidence" value="ECO:0007669"/>
    <property type="project" value="UniProtKB-KW"/>
</dbReference>
<dbReference type="EMBL" id="JAEACU010000011">
    <property type="protein sequence ID" value="KAH7514977.1"/>
    <property type="molecule type" value="Genomic_DNA"/>
</dbReference>
<proteinExistence type="predicted"/>
<keyword evidence="2" id="KW-0677">Repeat</keyword>